<name>A0A0C4ECX6_MAGP6</name>
<reference evidence="2" key="3">
    <citation type="submission" date="2011-03" db="EMBL/GenBank/DDBJ databases">
        <title>Annotation of Magnaporthe poae ATCC 64411.</title>
        <authorList>
            <person name="Ma L.-J."/>
            <person name="Dead R."/>
            <person name="Young S.K."/>
            <person name="Zeng Q."/>
            <person name="Gargeya S."/>
            <person name="Fitzgerald M."/>
            <person name="Haas B."/>
            <person name="Abouelleil A."/>
            <person name="Alvarado L."/>
            <person name="Arachchi H.M."/>
            <person name="Berlin A."/>
            <person name="Brown A."/>
            <person name="Chapman S.B."/>
            <person name="Chen Z."/>
            <person name="Dunbar C."/>
            <person name="Freedman E."/>
            <person name="Gearin G."/>
            <person name="Gellesch M."/>
            <person name="Goldberg J."/>
            <person name="Griggs A."/>
            <person name="Gujja S."/>
            <person name="Heiman D."/>
            <person name="Howarth C."/>
            <person name="Larson L."/>
            <person name="Lui A."/>
            <person name="MacDonald P.J.P."/>
            <person name="Mehta T."/>
            <person name="Montmayeur A."/>
            <person name="Murphy C."/>
            <person name="Neiman D."/>
            <person name="Pearson M."/>
            <person name="Priest M."/>
            <person name="Roberts A."/>
            <person name="Saif S."/>
            <person name="Shea T."/>
            <person name="Shenoy N."/>
            <person name="Sisk P."/>
            <person name="Stolte C."/>
            <person name="Sykes S."/>
            <person name="Yandava C."/>
            <person name="Wortman J."/>
            <person name="Nusbaum C."/>
            <person name="Birren B."/>
        </authorList>
    </citation>
    <scope>NUCLEOTIDE SEQUENCE</scope>
    <source>
        <strain evidence="2">ATCC 64411</strain>
    </source>
</reference>
<reference evidence="3" key="5">
    <citation type="submission" date="2015-06" db="UniProtKB">
        <authorList>
            <consortium name="EnsemblFungi"/>
        </authorList>
    </citation>
    <scope>IDENTIFICATION</scope>
    <source>
        <strain evidence="3">ATCC 64411</strain>
    </source>
</reference>
<dbReference type="EMBL" id="ADBL01002362">
    <property type="status" value="NOT_ANNOTATED_CDS"/>
    <property type="molecule type" value="Genomic_DNA"/>
</dbReference>
<dbReference type="EnsemblFungi" id="MAPG_10565T0">
    <property type="protein sequence ID" value="MAPG_10565T0"/>
    <property type="gene ID" value="MAPG_10565"/>
</dbReference>
<sequence>MDTRSWRPHGLIQQQTLEAAYQDAKMSVDSQGNVTSPKEHFTVSLFEDLFNKVIFPEDAFSVNSQVPPATKPGAEKACDIAIRCCMDDYSRQILCFAEAKRASSHTNAAIRDLEEQARGYCADFLDANPNVDKIFACTLVGTSVRCWEFEEKSSHLQPLWNPAGQVATFSEYLDVGEDAVVRRLEKAFWTMKKSSRAKGPLRPGLITPASAAGQPGPGH</sequence>
<dbReference type="VEuPathDB" id="FungiDB:MAPG_10565"/>
<reference evidence="4" key="2">
    <citation type="submission" date="2010-05" db="EMBL/GenBank/DDBJ databases">
        <title>The genome sequence of Magnaporthe poae strain ATCC 64411.</title>
        <authorList>
            <person name="Ma L.-J."/>
            <person name="Dead R."/>
            <person name="Young S."/>
            <person name="Zeng Q."/>
            <person name="Koehrsen M."/>
            <person name="Alvarado L."/>
            <person name="Berlin A."/>
            <person name="Chapman S.B."/>
            <person name="Chen Z."/>
            <person name="Freedman E."/>
            <person name="Gellesch M."/>
            <person name="Goldberg J."/>
            <person name="Griggs A."/>
            <person name="Gujja S."/>
            <person name="Heilman E.R."/>
            <person name="Heiman D."/>
            <person name="Hepburn T."/>
            <person name="Howarth C."/>
            <person name="Jen D."/>
            <person name="Larson L."/>
            <person name="Mehta T."/>
            <person name="Neiman D."/>
            <person name="Pearson M."/>
            <person name="Roberts A."/>
            <person name="Saif S."/>
            <person name="Shea T."/>
            <person name="Shenoy N."/>
            <person name="Sisk P."/>
            <person name="Stolte C."/>
            <person name="Sykes S."/>
            <person name="Walk T."/>
            <person name="White J."/>
            <person name="Yandava C."/>
            <person name="Haas B."/>
            <person name="Nusbaum C."/>
            <person name="Birren B."/>
        </authorList>
    </citation>
    <scope>NUCLEOTIDE SEQUENCE [LARGE SCALE GENOMIC DNA]</scope>
    <source>
        <strain evidence="4">ATCC 64411 / 73-15</strain>
    </source>
</reference>
<dbReference type="EMBL" id="GL876975">
    <property type="protein sequence ID" value="KLU90713.1"/>
    <property type="molecule type" value="Genomic_DNA"/>
</dbReference>
<dbReference type="Proteomes" id="UP000011715">
    <property type="component" value="Unassembled WGS sequence"/>
</dbReference>
<evidence type="ECO:0008006" key="5">
    <source>
        <dbReference type="Google" id="ProtNLM"/>
    </source>
</evidence>
<accession>A0A0C4ECX6</accession>
<protein>
    <recommendedName>
        <fullName evidence="5">Type I restriction enzyme R protein N-terminal domain-containing protein</fullName>
    </recommendedName>
</protein>
<reference evidence="2" key="1">
    <citation type="submission" date="2010-05" db="EMBL/GenBank/DDBJ databases">
        <title>The Genome Sequence of Magnaporthe poae strain ATCC 64411.</title>
        <authorList>
            <consortium name="The Broad Institute Genome Sequencing Platform"/>
            <consortium name="Broad Institute Genome Sequencing Center for Infectious Disease"/>
            <person name="Ma L.-J."/>
            <person name="Dead R."/>
            <person name="Young S."/>
            <person name="Zeng Q."/>
            <person name="Koehrsen M."/>
            <person name="Alvarado L."/>
            <person name="Berlin A."/>
            <person name="Chapman S.B."/>
            <person name="Chen Z."/>
            <person name="Freedman E."/>
            <person name="Gellesch M."/>
            <person name="Goldberg J."/>
            <person name="Griggs A."/>
            <person name="Gujja S."/>
            <person name="Heilman E.R."/>
            <person name="Heiman D."/>
            <person name="Hepburn T."/>
            <person name="Howarth C."/>
            <person name="Jen D."/>
            <person name="Larson L."/>
            <person name="Mehta T."/>
            <person name="Neiman D."/>
            <person name="Pearson M."/>
            <person name="Roberts A."/>
            <person name="Saif S."/>
            <person name="Shea T."/>
            <person name="Shenoy N."/>
            <person name="Sisk P."/>
            <person name="Stolte C."/>
            <person name="Sykes S."/>
            <person name="Walk T."/>
            <person name="White J."/>
            <person name="Yandava C."/>
            <person name="Haas B."/>
            <person name="Nusbaum C."/>
            <person name="Birren B."/>
        </authorList>
    </citation>
    <scope>NUCLEOTIDE SEQUENCE</scope>
    <source>
        <strain evidence="2">ATCC 64411</strain>
    </source>
</reference>
<evidence type="ECO:0000313" key="2">
    <source>
        <dbReference type="EMBL" id="KLU90713.1"/>
    </source>
</evidence>
<gene>
    <name evidence="2" type="ORF">MAPG_10565</name>
</gene>
<proteinExistence type="predicted"/>
<dbReference type="AlphaFoldDB" id="A0A0C4ECX6"/>
<evidence type="ECO:0000313" key="3">
    <source>
        <dbReference type="EnsemblFungi" id="MAPG_10565T0"/>
    </source>
</evidence>
<evidence type="ECO:0000256" key="1">
    <source>
        <dbReference type="SAM" id="MobiDB-lite"/>
    </source>
</evidence>
<dbReference type="OrthoDB" id="5418574at2759"/>
<reference evidence="3" key="4">
    <citation type="journal article" date="2015" name="G3 (Bethesda)">
        <title>Genome sequences of three phytopathogenic species of the Magnaporthaceae family of fungi.</title>
        <authorList>
            <person name="Okagaki L.H."/>
            <person name="Nunes C.C."/>
            <person name="Sailsbery J."/>
            <person name="Clay B."/>
            <person name="Brown D."/>
            <person name="John T."/>
            <person name="Oh Y."/>
            <person name="Young N."/>
            <person name="Fitzgerald M."/>
            <person name="Haas B.J."/>
            <person name="Zeng Q."/>
            <person name="Young S."/>
            <person name="Adiconis X."/>
            <person name="Fan L."/>
            <person name="Levin J.Z."/>
            <person name="Mitchell T.K."/>
            <person name="Okubara P.A."/>
            <person name="Farman M.L."/>
            <person name="Kohn L.M."/>
            <person name="Birren B."/>
            <person name="Ma L.-J."/>
            <person name="Dean R.A."/>
        </authorList>
    </citation>
    <scope>NUCLEOTIDE SEQUENCE</scope>
    <source>
        <strain evidence="3">ATCC 64411 / 73-15</strain>
    </source>
</reference>
<feature type="region of interest" description="Disordered" evidence="1">
    <location>
        <begin position="196"/>
        <end position="219"/>
    </location>
</feature>
<organism evidence="3 4">
    <name type="scientific">Magnaporthiopsis poae (strain ATCC 64411 / 73-15)</name>
    <name type="common">Kentucky bluegrass fungus</name>
    <name type="synonym">Magnaporthe poae</name>
    <dbReference type="NCBI Taxonomy" id="644358"/>
    <lineage>
        <taxon>Eukaryota</taxon>
        <taxon>Fungi</taxon>
        <taxon>Dikarya</taxon>
        <taxon>Ascomycota</taxon>
        <taxon>Pezizomycotina</taxon>
        <taxon>Sordariomycetes</taxon>
        <taxon>Sordariomycetidae</taxon>
        <taxon>Magnaporthales</taxon>
        <taxon>Magnaporthaceae</taxon>
        <taxon>Magnaporthiopsis</taxon>
    </lineage>
</organism>
<dbReference type="OMA" id="RCAREDI"/>
<dbReference type="eggNOG" id="ENOG502SZ80">
    <property type="taxonomic scope" value="Eukaryota"/>
</dbReference>
<evidence type="ECO:0000313" key="4">
    <source>
        <dbReference type="Proteomes" id="UP000011715"/>
    </source>
</evidence>
<keyword evidence="4" id="KW-1185">Reference proteome</keyword>